<feature type="transmembrane region" description="Helical" evidence="7">
    <location>
        <begin position="431"/>
        <end position="452"/>
    </location>
</feature>
<dbReference type="InterPro" id="IPR020846">
    <property type="entry name" value="MFS_dom"/>
</dbReference>
<dbReference type="PANTHER" id="PTHR23505">
    <property type="entry name" value="SPINSTER"/>
    <property type="match status" value="1"/>
</dbReference>
<comment type="similarity">
    <text evidence="6">Belongs to the major facilitator superfamily. Spinster (TC 2.A.1.49) family.</text>
</comment>
<proteinExistence type="evidence at transcript level"/>
<keyword evidence="3 7" id="KW-0812">Transmembrane</keyword>
<evidence type="ECO:0000256" key="7">
    <source>
        <dbReference type="SAM" id="Phobius"/>
    </source>
</evidence>
<dbReference type="PROSITE" id="PS50850">
    <property type="entry name" value="MFS"/>
    <property type="match status" value="1"/>
</dbReference>
<dbReference type="GO" id="GO:0022857">
    <property type="term" value="F:transmembrane transporter activity"/>
    <property type="evidence" value="ECO:0007669"/>
    <property type="project" value="InterPro"/>
</dbReference>
<name>A0A6F9DI04_9ASCI</name>
<dbReference type="PANTHER" id="PTHR23505:SF96">
    <property type="entry name" value="LP14756P"/>
    <property type="match status" value="1"/>
</dbReference>
<evidence type="ECO:0000256" key="3">
    <source>
        <dbReference type="ARBA" id="ARBA00022692"/>
    </source>
</evidence>
<dbReference type="InterPro" id="IPR011701">
    <property type="entry name" value="MFS"/>
</dbReference>
<dbReference type="Pfam" id="PF07690">
    <property type="entry name" value="MFS_1"/>
    <property type="match status" value="1"/>
</dbReference>
<feature type="transmembrane region" description="Helical" evidence="7">
    <location>
        <begin position="464"/>
        <end position="484"/>
    </location>
</feature>
<evidence type="ECO:0000256" key="2">
    <source>
        <dbReference type="ARBA" id="ARBA00022448"/>
    </source>
</evidence>
<keyword evidence="4 7" id="KW-1133">Transmembrane helix</keyword>
<dbReference type="Gene3D" id="1.20.1250.20">
    <property type="entry name" value="MFS general substrate transporter like domains"/>
    <property type="match status" value="1"/>
</dbReference>
<feature type="transmembrane region" description="Helical" evidence="7">
    <location>
        <begin position="397"/>
        <end position="419"/>
    </location>
</feature>
<evidence type="ECO:0000313" key="9">
    <source>
        <dbReference type="EMBL" id="CAB3262831.1"/>
    </source>
</evidence>
<evidence type="ECO:0000259" key="8">
    <source>
        <dbReference type="PROSITE" id="PS50850"/>
    </source>
</evidence>
<feature type="transmembrane region" description="Helical" evidence="7">
    <location>
        <begin position="335"/>
        <end position="357"/>
    </location>
</feature>
<keyword evidence="2" id="KW-0813">Transport</keyword>
<dbReference type="SUPFAM" id="SSF103473">
    <property type="entry name" value="MFS general substrate transporter"/>
    <property type="match status" value="1"/>
</dbReference>
<evidence type="ECO:0000256" key="4">
    <source>
        <dbReference type="ARBA" id="ARBA00022989"/>
    </source>
</evidence>
<evidence type="ECO:0000256" key="1">
    <source>
        <dbReference type="ARBA" id="ARBA00004141"/>
    </source>
</evidence>
<reference evidence="9" key="1">
    <citation type="submission" date="2020-04" db="EMBL/GenBank/DDBJ databases">
        <authorList>
            <person name="Neveu A P."/>
        </authorList>
    </citation>
    <scope>NUCLEOTIDE SEQUENCE</scope>
    <source>
        <tissue evidence="9">Whole embryo</tissue>
    </source>
</reference>
<feature type="transmembrane region" description="Helical" evidence="7">
    <location>
        <begin position="217"/>
        <end position="237"/>
    </location>
</feature>
<feature type="transmembrane region" description="Helical" evidence="7">
    <location>
        <begin position="123"/>
        <end position="143"/>
    </location>
</feature>
<protein>
    <submittedName>
        <fullName evidence="9">Uncharacterized protein LOC100183908</fullName>
    </submittedName>
</protein>
<evidence type="ECO:0000256" key="5">
    <source>
        <dbReference type="ARBA" id="ARBA00023136"/>
    </source>
</evidence>
<feature type="transmembrane region" description="Helical" evidence="7">
    <location>
        <begin position="288"/>
        <end position="310"/>
    </location>
</feature>
<dbReference type="InterPro" id="IPR036259">
    <property type="entry name" value="MFS_trans_sf"/>
</dbReference>
<evidence type="ECO:0000256" key="6">
    <source>
        <dbReference type="ARBA" id="ARBA00024338"/>
    </source>
</evidence>
<feature type="transmembrane region" description="Helical" evidence="7">
    <location>
        <begin position="96"/>
        <end position="117"/>
    </location>
</feature>
<feature type="transmembrane region" description="Helical" evidence="7">
    <location>
        <begin position="369"/>
        <end position="391"/>
    </location>
</feature>
<comment type="subcellular location">
    <subcellularLocation>
        <location evidence="1">Membrane</location>
        <topology evidence="1">Multi-pass membrane protein</topology>
    </subcellularLocation>
</comment>
<dbReference type="CDD" id="cd17328">
    <property type="entry name" value="MFS_spinster_like"/>
    <property type="match status" value="1"/>
</dbReference>
<dbReference type="AlphaFoldDB" id="A0A6F9DI04"/>
<organism evidence="9">
    <name type="scientific">Phallusia mammillata</name>
    <dbReference type="NCBI Taxonomy" id="59560"/>
    <lineage>
        <taxon>Eukaryota</taxon>
        <taxon>Metazoa</taxon>
        <taxon>Chordata</taxon>
        <taxon>Tunicata</taxon>
        <taxon>Ascidiacea</taxon>
        <taxon>Phlebobranchia</taxon>
        <taxon>Ascidiidae</taxon>
        <taxon>Phallusia</taxon>
    </lineage>
</organism>
<accession>A0A6F9DI04</accession>
<feature type="domain" description="Major facilitator superfamily (MFS) profile" evidence="8">
    <location>
        <begin position="22"/>
        <end position="486"/>
    </location>
</feature>
<keyword evidence="5 7" id="KW-0472">Membrane</keyword>
<sequence>MGVRVFGETPYTWYYVLVCMSCYAVGEIGHFIIGIVSKPLAQDIEFGDKGCISNSSAYNVSEKCTDANYTRCMSLKNQNESYCEWNYLGSGIEYQLLAGPCFIAIFTVTGIIIGVLGDVYNRVRLLSTCVCFYSLMAFLTGWATEYWQLVLLRFGFGAGEAACTPLTSSIVADKFGSQSRGLGMSVFNWGIYIGYGLAFTIGNYVPKSELFNQSWRWAYYLIGIPGFFLAAVLFFTVKEPQRKAIGNNTEKQQENEDAASTLINQPVDNALDKEIETKHTPRKPLSTLWFAIKTFALSPALLVLLLAASIRHTASFCWAYNTQLYFDHYYPGTDLGFWMTLCSIIGGLIGIASGGLISDKVVSKFGVTSRLWVLVISQSIAAPLAALVLYLSPPYCFIALLSAYLFAEMWFGVALTVIVEKVPMHIRSTAVALSAFVISNVGGNAPVAVTSLKGAVGGLRNALYIMYAGFYLLSAVFFLFAQLLMRREKVNKAEESVESIQKNDVVACDS</sequence>
<dbReference type="GO" id="GO:0016020">
    <property type="term" value="C:membrane"/>
    <property type="evidence" value="ECO:0007669"/>
    <property type="project" value="UniProtKB-SubCell"/>
</dbReference>
<gene>
    <name evidence="9" type="primary">LOC100183908</name>
</gene>
<dbReference type="InterPro" id="IPR044770">
    <property type="entry name" value="MFS_spinster-like"/>
</dbReference>
<feature type="transmembrane region" description="Helical" evidence="7">
    <location>
        <begin position="12"/>
        <end position="36"/>
    </location>
</feature>
<dbReference type="EMBL" id="LR786969">
    <property type="protein sequence ID" value="CAB3262831.1"/>
    <property type="molecule type" value="mRNA"/>
</dbReference>
<feature type="transmembrane region" description="Helical" evidence="7">
    <location>
        <begin position="186"/>
        <end position="205"/>
    </location>
</feature>